<accession>A0ABV0P4R8</accession>
<name>A0ABV0P4R8_9TELE</name>
<protein>
    <submittedName>
        <fullName evidence="2">Uncharacterized protein</fullName>
    </submittedName>
</protein>
<evidence type="ECO:0000313" key="3">
    <source>
        <dbReference type="Proteomes" id="UP001476798"/>
    </source>
</evidence>
<proteinExistence type="predicted"/>
<feature type="region of interest" description="Disordered" evidence="1">
    <location>
        <begin position="1"/>
        <end position="21"/>
    </location>
</feature>
<comment type="caution">
    <text evidence="2">The sequence shown here is derived from an EMBL/GenBank/DDBJ whole genome shotgun (WGS) entry which is preliminary data.</text>
</comment>
<evidence type="ECO:0000313" key="2">
    <source>
        <dbReference type="EMBL" id="MEQ2178698.1"/>
    </source>
</evidence>
<reference evidence="2 3" key="1">
    <citation type="submission" date="2021-06" db="EMBL/GenBank/DDBJ databases">
        <authorList>
            <person name="Palmer J.M."/>
        </authorList>
    </citation>
    <scope>NUCLEOTIDE SEQUENCE [LARGE SCALE GENOMIC DNA]</scope>
    <source>
        <strain evidence="2 3">GA_2019</strain>
        <tissue evidence="2">Muscle</tissue>
    </source>
</reference>
<evidence type="ECO:0000256" key="1">
    <source>
        <dbReference type="SAM" id="MobiDB-lite"/>
    </source>
</evidence>
<feature type="non-terminal residue" evidence="2">
    <location>
        <position position="1"/>
    </location>
</feature>
<sequence length="118" mass="12398">HSETVPEADGPDGLFCGGNTTQSPSYPVVGVISEFDPTLGWPPQSSLLTSSLSVEEPRLGQGISMGAISAQKWFTIDASLIGWGATHDGRSIDGKMGAGIGSTHRNCLALMFMMLVFI</sequence>
<keyword evidence="3" id="KW-1185">Reference proteome</keyword>
<dbReference type="EMBL" id="JAHRIO010061287">
    <property type="protein sequence ID" value="MEQ2178698.1"/>
    <property type="molecule type" value="Genomic_DNA"/>
</dbReference>
<organism evidence="2 3">
    <name type="scientific">Goodea atripinnis</name>
    <dbReference type="NCBI Taxonomy" id="208336"/>
    <lineage>
        <taxon>Eukaryota</taxon>
        <taxon>Metazoa</taxon>
        <taxon>Chordata</taxon>
        <taxon>Craniata</taxon>
        <taxon>Vertebrata</taxon>
        <taxon>Euteleostomi</taxon>
        <taxon>Actinopterygii</taxon>
        <taxon>Neopterygii</taxon>
        <taxon>Teleostei</taxon>
        <taxon>Neoteleostei</taxon>
        <taxon>Acanthomorphata</taxon>
        <taxon>Ovalentaria</taxon>
        <taxon>Atherinomorphae</taxon>
        <taxon>Cyprinodontiformes</taxon>
        <taxon>Goodeidae</taxon>
        <taxon>Goodea</taxon>
    </lineage>
</organism>
<dbReference type="Proteomes" id="UP001476798">
    <property type="component" value="Unassembled WGS sequence"/>
</dbReference>
<gene>
    <name evidence="2" type="ORF">GOODEAATRI_016771</name>
</gene>